<feature type="domain" description="Aminopeptidase N-like N-terminal" evidence="15">
    <location>
        <begin position="53"/>
        <end position="223"/>
    </location>
</feature>
<feature type="region of interest" description="Disordered" evidence="13">
    <location>
        <begin position="193"/>
        <end position="212"/>
    </location>
</feature>
<dbReference type="AlphaFoldDB" id="A0A2S9PR21"/>
<evidence type="ECO:0000256" key="13">
    <source>
        <dbReference type="SAM" id="MobiDB-lite"/>
    </source>
</evidence>
<accession>A0A2S9PR21</accession>
<dbReference type="InterPro" id="IPR001930">
    <property type="entry name" value="Peptidase_M1"/>
</dbReference>
<dbReference type="InterPro" id="IPR050344">
    <property type="entry name" value="Peptidase_M1_aminopeptidases"/>
</dbReference>
<feature type="region of interest" description="Disordered" evidence="13">
    <location>
        <begin position="1"/>
        <end position="31"/>
    </location>
</feature>
<dbReference type="GO" id="GO:0008270">
    <property type="term" value="F:zinc ion binding"/>
    <property type="evidence" value="ECO:0007669"/>
    <property type="project" value="InterPro"/>
</dbReference>
<gene>
    <name evidence="16" type="ORF">C6N75_23425</name>
</gene>
<dbReference type="PRINTS" id="PR00756">
    <property type="entry name" value="ALADIPTASE"/>
</dbReference>
<dbReference type="Proteomes" id="UP000239322">
    <property type="component" value="Unassembled WGS sequence"/>
</dbReference>
<dbReference type="InterPro" id="IPR045357">
    <property type="entry name" value="Aminopeptidase_N-like_N"/>
</dbReference>
<dbReference type="EC" id="3.4.11.2" evidence="4"/>
<dbReference type="CDD" id="cd09603">
    <property type="entry name" value="M1_APN_like"/>
    <property type="match status" value="1"/>
</dbReference>
<proteinExistence type="inferred from homology"/>
<dbReference type="EMBL" id="PVLV01000416">
    <property type="protein sequence ID" value="PRH76852.1"/>
    <property type="molecule type" value="Genomic_DNA"/>
</dbReference>
<keyword evidence="7" id="KW-0479">Metal-binding</keyword>
<keyword evidence="8" id="KW-0378">Hydrolase</keyword>
<comment type="similarity">
    <text evidence="3">Belongs to the peptidase M1 family.</text>
</comment>
<evidence type="ECO:0000256" key="7">
    <source>
        <dbReference type="ARBA" id="ARBA00022723"/>
    </source>
</evidence>
<evidence type="ECO:0000256" key="10">
    <source>
        <dbReference type="ARBA" id="ARBA00023049"/>
    </source>
</evidence>
<organism evidence="16 17">
    <name type="scientific">Streptomyces solincola</name>
    <dbReference type="NCBI Taxonomy" id="2100817"/>
    <lineage>
        <taxon>Bacteria</taxon>
        <taxon>Bacillati</taxon>
        <taxon>Actinomycetota</taxon>
        <taxon>Actinomycetes</taxon>
        <taxon>Kitasatosporales</taxon>
        <taxon>Streptomycetaceae</taxon>
        <taxon>Streptomyces</taxon>
    </lineage>
</organism>
<evidence type="ECO:0000256" key="2">
    <source>
        <dbReference type="ARBA" id="ARBA00001947"/>
    </source>
</evidence>
<evidence type="ECO:0000256" key="1">
    <source>
        <dbReference type="ARBA" id="ARBA00000098"/>
    </source>
</evidence>
<comment type="catalytic activity">
    <reaction evidence="1">
        <text>Release of an N-terminal amino acid, Xaa-|-Yaa- from a peptide, amide or arylamide. Xaa is preferably Ala, but may be most amino acids including Pro (slow action). When a terminal hydrophobic residue is followed by a prolyl residue, the two may be released as an intact Xaa-Pro dipeptide.</text>
        <dbReference type="EC" id="3.4.11.2"/>
    </reaction>
</comment>
<dbReference type="Gene3D" id="1.10.390.10">
    <property type="entry name" value="Neutral Protease Domain 2"/>
    <property type="match status" value="1"/>
</dbReference>
<dbReference type="GO" id="GO:0016285">
    <property type="term" value="F:alanyl aminopeptidase activity"/>
    <property type="evidence" value="ECO:0007669"/>
    <property type="project" value="UniProtKB-EC"/>
</dbReference>
<dbReference type="SUPFAM" id="SSF55486">
    <property type="entry name" value="Metalloproteases ('zincins'), catalytic domain"/>
    <property type="match status" value="1"/>
</dbReference>
<evidence type="ECO:0000313" key="17">
    <source>
        <dbReference type="Proteomes" id="UP000239322"/>
    </source>
</evidence>
<dbReference type="InterPro" id="IPR027268">
    <property type="entry name" value="Peptidase_M4/M1_CTD_sf"/>
</dbReference>
<evidence type="ECO:0000256" key="4">
    <source>
        <dbReference type="ARBA" id="ARBA00012564"/>
    </source>
</evidence>
<reference evidence="16 17" key="1">
    <citation type="submission" date="2018-03" db="EMBL/GenBank/DDBJ databases">
        <title>Novel Streptomyces sp. from soil.</title>
        <authorList>
            <person name="Tan G.Y.A."/>
            <person name="Lee Z.Y."/>
        </authorList>
    </citation>
    <scope>NUCLEOTIDE SEQUENCE [LARGE SCALE GENOMIC DNA]</scope>
    <source>
        <strain evidence="16 17">ST5x</strain>
    </source>
</reference>
<name>A0A2S9PR21_9ACTN</name>
<dbReference type="SUPFAM" id="SSF63737">
    <property type="entry name" value="Leukotriene A4 hydrolase N-terminal domain"/>
    <property type="match status" value="1"/>
</dbReference>
<dbReference type="PANTHER" id="PTHR11533:SF297">
    <property type="entry name" value="AMINOPEPTIDASE N"/>
    <property type="match status" value="1"/>
</dbReference>
<comment type="cofactor">
    <cofactor evidence="2">
        <name>Zn(2+)</name>
        <dbReference type="ChEBI" id="CHEBI:29105"/>
    </cofactor>
</comment>
<evidence type="ECO:0000259" key="15">
    <source>
        <dbReference type="Pfam" id="PF17900"/>
    </source>
</evidence>
<feature type="compositionally biased region" description="Basic residues" evidence="13">
    <location>
        <begin position="12"/>
        <end position="21"/>
    </location>
</feature>
<evidence type="ECO:0000256" key="6">
    <source>
        <dbReference type="ARBA" id="ARBA00022670"/>
    </source>
</evidence>
<feature type="domain" description="Peptidase M1 membrane alanine aminopeptidase" evidence="14">
    <location>
        <begin position="309"/>
        <end position="447"/>
    </location>
</feature>
<evidence type="ECO:0000256" key="5">
    <source>
        <dbReference type="ARBA" id="ARBA00015611"/>
    </source>
</evidence>
<evidence type="ECO:0000256" key="11">
    <source>
        <dbReference type="ARBA" id="ARBA00029811"/>
    </source>
</evidence>
<dbReference type="GO" id="GO:0006508">
    <property type="term" value="P:proteolysis"/>
    <property type="evidence" value="ECO:0007669"/>
    <property type="project" value="UniProtKB-KW"/>
</dbReference>
<dbReference type="InterPro" id="IPR042097">
    <property type="entry name" value="Aminopeptidase_N-like_N_sf"/>
</dbReference>
<dbReference type="Pfam" id="PF01433">
    <property type="entry name" value="Peptidase_M1"/>
    <property type="match status" value="1"/>
</dbReference>
<sequence>MTSQIRTIGGVRPRHQRRARAQRGGEVRGTAGAAGVGDPYFPELGNGGYDVRHYDLTLAYDPATAGLTGTAAIDARATQDLSAFNLDLTGLTVSAATVDGRPAAVSRTGGELTVRPVAALREGADFRTVVRYSGRPRTLTDPDGSREGWLRTADGAVALGQPAGSATWFPGSHHPSDKATYRVAVTVPKGLAAVSNGEPGERRTSGNRTTHTWRTSQPMASYLATLAVGRYRTTDTRTPAGLPVHSAVRGRVGTLPDRVPEVLAWAQRRFGPYPFASAGVIVDPSVDAGYALETQNRPFFGRGSLDLATLVHELAHQWYGNSVSPATWRDMWLNEGFATYAEWLYGEDVEGVPVDRRFDTAYAADANWAFPPADPPAAADISAAPVYERGAMALHRVRRTVGDAAFFGILRDWAAAHRHGNASTADFTRFVERRAGGRDLSALWQAWLYGEGRPAAGRP</sequence>
<dbReference type="InterPro" id="IPR014782">
    <property type="entry name" value="Peptidase_M1_dom"/>
</dbReference>
<evidence type="ECO:0000256" key="12">
    <source>
        <dbReference type="ARBA" id="ARBA00031533"/>
    </source>
</evidence>
<keyword evidence="10" id="KW-0482">Metalloprotease</keyword>
<evidence type="ECO:0000259" key="14">
    <source>
        <dbReference type="Pfam" id="PF01433"/>
    </source>
</evidence>
<keyword evidence="17" id="KW-1185">Reference proteome</keyword>
<evidence type="ECO:0000256" key="3">
    <source>
        <dbReference type="ARBA" id="ARBA00010136"/>
    </source>
</evidence>
<protein>
    <recommendedName>
        <fullName evidence="5">Aminopeptidase N</fullName>
        <ecNumber evidence="4">3.4.11.2</ecNumber>
    </recommendedName>
    <alternativeName>
        <fullName evidence="11">Alanine aminopeptidase</fullName>
    </alternativeName>
    <alternativeName>
        <fullName evidence="12">Lysyl aminopeptidase</fullName>
    </alternativeName>
</protein>
<dbReference type="OrthoDB" id="100605at2"/>
<dbReference type="Pfam" id="PF17900">
    <property type="entry name" value="Peptidase_M1_N"/>
    <property type="match status" value="1"/>
</dbReference>
<evidence type="ECO:0000313" key="16">
    <source>
        <dbReference type="EMBL" id="PRH76852.1"/>
    </source>
</evidence>
<dbReference type="PANTHER" id="PTHR11533">
    <property type="entry name" value="PROTEASE M1 ZINC METALLOPROTEASE"/>
    <property type="match status" value="1"/>
</dbReference>
<keyword evidence="6" id="KW-0645">Protease</keyword>
<evidence type="ECO:0000256" key="8">
    <source>
        <dbReference type="ARBA" id="ARBA00022801"/>
    </source>
</evidence>
<dbReference type="Gene3D" id="2.60.40.1730">
    <property type="entry name" value="tricorn interacting facor f3 domain"/>
    <property type="match status" value="1"/>
</dbReference>
<dbReference type="GO" id="GO:0008237">
    <property type="term" value="F:metallopeptidase activity"/>
    <property type="evidence" value="ECO:0007669"/>
    <property type="project" value="UniProtKB-KW"/>
</dbReference>
<evidence type="ECO:0000256" key="9">
    <source>
        <dbReference type="ARBA" id="ARBA00022833"/>
    </source>
</evidence>
<keyword evidence="9" id="KW-0862">Zinc</keyword>
<comment type="caution">
    <text evidence="16">The sequence shown here is derived from an EMBL/GenBank/DDBJ whole genome shotgun (WGS) entry which is preliminary data.</text>
</comment>